<keyword evidence="12" id="KW-0106">Calcium</keyword>
<evidence type="ECO:0000256" key="18">
    <source>
        <dbReference type="PIRSR" id="PIRSR634016-1"/>
    </source>
</evidence>
<dbReference type="AlphaFoldDB" id="A0AAV4H870"/>
<evidence type="ECO:0000313" key="25">
    <source>
        <dbReference type="EMBL" id="GFR93964.1"/>
    </source>
</evidence>
<dbReference type="SUPFAM" id="SSF55486">
    <property type="entry name" value="Metalloproteases ('zincins'), catalytic domain"/>
    <property type="match status" value="1"/>
</dbReference>
<comment type="subunit">
    <text evidence="4">Homodimer; disulfide-linked.</text>
</comment>
<dbReference type="InterPro" id="IPR014782">
    <property type="entry name" value="Peptidase_M1_dom"/>
</dbReference>
<dbReference type="PRINTS" id="PR00756">
    <property type="entry name" value="ALADIPTASE"/>
</dbReference>
<dbReference type="GO" id="GO:0006508">
    <property type="term" value="P:proteolysis"/>
    <property type="evidence" value="ECO:0007669"/>
    <property type="project" value="UniProtKB-KW"/>
</dbReference>
<evidence type="ECO:0000256" key="5">
    <source>
        <dbReference type="ARBA" id="ARBA00012567"/>
    </source>
</evidence>
<evidence type="ECO:0000256" key="22">
    <source>
        <dbReference type="SAM" id="Phobius"/>
    </source>
</evidence>
<dbReference type="InterPro" id="IPR034016">
    <property type="entry name" value="M1_APN-typ"/>
</dbReference>
<dbReference type="Pfam" id="PF17900">
    <property type="entry name" value="Peptidase_M1_N"/>
    <property type="match status" value="1"/>
</dbReference>
<dbReference type="InterPro" id="IPR050344">
    <property type="entry name" value="Peptidase_M1_aminopeptidases"/>
</dbReference>
<evidence type="ECO:0000256" key="3">
    <source>
        <dbReference type="ARBA" id="ARBA00010136"/>
    </source>
</evidence>
<evidence type="ECO:0000256" key="17">
    <source>
        <dbReference type="ARBA" id="ARBA00023180"/>
    </source>
</evidence>
<feature type="compositionally biased region" description="Basic and acidic residues" evidence="21">
    <location>
        <begin position="75"/>
        <end position="84"/>
    </location>
</feature>
<evidence type="ECO:0000256" key="19">
    <source>
        <dbReference type="PIRSR" id="PIRSR634016-3"/>
    </source>
</evidence>
<dbReference type="FunFam" id="2.60.40.1730:FF:000012">
    <property type="entry name" value="Aminopeptidase N"/>
    <property type="match status" value="1"/>
</dbReference>
<feature type="domain" description="Peptidase M1 membrane alanine aminopeptidase" evidence="23">
    <location>
        <begin position="341"/>
        <end position="563"/>
    </location>
</feature>
<comment type="subcellular location">
    <subcellularLocation>
        <location evidence="2">Membrane</location>
        <topology evidence="2">Single-pass type II membrane protein</topology>
    </subcellularLocation>
</comment>
<evidence type="ECO:0000256" key="21">
    <source>
        <dbReference type="SAM" id="MobiDB-lite"/>
    </source>
</evidence>
<dbReference type="GO" id="GO:0004230">
    <property type="term" value="F:glutamyl aminopeptidase activity"/>
    <property type="evidence" value="ECO:0007669"/>
    <property type="project" value="UniProtKB-EC"/>
</dbReference>
<dbReference type="FunFam" id="1.10.390.10:FF:000016">
    <property type="entry name" value="Glutamyl aminopeptidase"/>
    <property type="match status" value="1"/>
</dbReference>
<evidence type="ECO:0000256" key="2">
    <source>
        <dbReference type="ARBA" id="ARBA00004606"/>
    </source>
</evidence>
<dbReference type="GO" id="GO:0008270">
    <property type="term" value="F:zinc ion binding"/>
    <property type="evidence" value="ECO:0007669"/>
    <property type="project" value="InterPro"/>
</dbReference>
<keyword evidence="8 22" id="KW-0812">Transmembrane</keyword>
<evidence type="ECO:0000256" key="9">
    <source>
        <dbReference type="ARBA" id="ARBA00022723"/>
    </source>
</evidence>
<feature type="active site" description="Proton acceptor" evidence="18">
    <location>
        <position position="414"/>
    </location>
</feature>
<evidence type="ECO:0000256" key="13">
    <source>
        <dbReference type="ARBA" id="ARBA00022968"/>
    </source>
</evidence>
<dbReference type="Proteomes" id="UP000762676">
    <property type="component" value="Unassembled WGS sequence"/>
</dbReference>
<evidence type="ECO:0000256" key="7">
    <source>
        <dbReference type="ARBA" id="ARBA00022670"/>
    </source>
</evidence>
<comment type="cofactor">
    <cofactor evidence="19">
        <name>Zn(2+)</name>
        <dbReference type="ChEBI" id="CHEBI:29105"/>
    </cofactor>
    <text evidence="19">Binds 1 zinc ion per subunit.</text>
</comment>
<keyword evidence="9 19" id="KW-0479">Metal-binding</keyword>
<keyword evidence="26" id="KW-1185">Reference proteome</keyword>
<feature type="binding site" evidence="19">
    <location>
        <position position="417"/>
    </location>
    <ligand>
        <name>Zn(2+)</name>
        <dbReference type="ChEBI" id="CHEBI:29105"/>
        <note>catalytic</note>
    </ligand>
</feature>
<comment type="caution">
    <text evidence="25">The sequence shown here is derived from an EMBL/GenBank/DDBJ whole genome shotgun (WGS) entry which is preliminary data.</text>
</comment>
<evidence type="ECO:0000256" key="4">
    <source>
        <dbReference type="ARBA" id="ARBA00011748"/>
    </source>
</evidence>
<comment type="similarity">
    <text evidence="3">Belongs to the peptidase M1 family.</text>
</comment>
<dbReference type="InterPro" id="IPR045357">
    <property type="entry name" value="Aminopeptidase_N-like_N"/>
</dbReference>
<keyword evidence="10" id="KW-0378">Hydrolase</keyword>
<feature type="binding site" evidence="19">
    <location>
        <position position="436"/>
    </location>
    <ligand>
        <name>Zn(2+)</name>
        <dbReference type="ChEBI" id="CHEBI:29105"/>
        <note>catalytic</note>
    </ligand>
</feature>
<evidence type="ECO:0000256" key="6">
    <source>
        <dbReference type="ARBA" id="ARBA00022438"/>
    </source>
</evidence>
<dbReference type="GO" id="GO:0043171">
    <property type="term" value="P:peptide catabolic process"/>
    <property type="evidence" value="ECO:0007669"/>
    <property type="project" value="TreeGrafter"/>
</dbReference>
<dbReference type="InterPro" id="IPR042097">
    <property type="entry name" value="Aminopeptidase_N-like_N_sf"/>
</dbReference>
<keyword evidence="17" id="KW-0325">Glycoprotein</keyword>
<dbReference type="InterPro" id="IPR001930">
    <property type="entry name" value="Peptidase_M1"/>
</dbReference>
<dbReference type="GO" id="GO:0042277">
    <property type="term" value="F:peptide binding"/>
    <property type="evidence" value="ECO:0007669"/>
    <property type="project" value="TreeGrafter"/>
</dbReference>
<evidence type="ECO:0000256" key="14">
    <source>
        <dbReference type="ARBA" id="ARBA00022989"/>
    </source>
</evidence>
<dbReference type="Gene3D" id="2.60.40.1730">
    <property type="entry name" value="tricorn interacting facor f3 domain"/>
    <property type="match status" value="1"/>
</dbReference>
<keyword evidence="7 25" id="KW-0645">Protease</keyword>
<keyword evidence="11 19" id="KW-0862">Zinc</keyword>
<gene>
    <name evidence="25" type="ORF">ElyMa_006238900</name>
</gene>
<feature type="transmembrane region" description="Helical" evidence="22">
    <location>
        <begin position="12"/>
        <end position="33"/>
    </location>
</feature>
<sequence>MSEPSRGKVSKRPYIILVAIFLIATVITGVVVWKVTKDAYDDGESSDTKVKVIESAEGSAGAKAGGEEGTGGKGIKVDGGDSRSEQPSTERPPTEEELREKPWLSLRMPRDVLPVHYDITMYPDFYGSGTQFYGNETIELEVRKSTRFVLIHIHSTYVNVTSTSLKDTTTGADIPVARTFYYSPNEFWVIEADRELSSPGNVSLELGFQGTLDGIVGIYKSTYTNTKTQEKRSITSSKFEPTYARRAFPCFDEPNIKAEYTITLIHRPEYIALSNMPRDGPIRNNSHYPGLVTSKFQRSVKMSTYLVCYIVCDFEYKETSSKTGKPIRVYATPDKIEQVDYSLELAKHTLDLYEDLFNMSYPLPKQDLIAIPDFISGAMEHWGLITFRESRLLVDKSKSSLVDIERVSLTVAHEMAHMWFGNIVTMDWWNDLWLNEGFASYMEYLGVDGKNKDWKILDKFLTNDLFSVMIQDSEISSHPIIVDVERPSQITSVFDAISYSKGSSVIRMLYAIMGEDNFFKGVSNYLKEFKWGNARTDDLWNSLSAVQVNGASNLDIKHIMDTWTIQDGFPYVNITVVTSDKGKSTVSASQARFLSSPGVKIDTTASPLG</sequence>
<evidence type="ECO:0000256" key="8">
    <source>
        <dbReference type="ARBA" id="ARBA00022692"/>
    </source>
</evidence>
<dbReference type="Gene3D" id="1.10.390.10">
    <property type="entry name" value="Neutral Protease Domain 2"/>
    <property type="match status" value="1"/>
</dbReference>
<evidence type="ECO:0000256" key="1">
    <source>
        <dbReference type="ARBA" id="ARBA00001703"/>
    </source>
</evidence>
<keyword evidence="14 22" id="KW-1133">Transmembrane helix</keyword>
<evidence type="ECO:0000256" key="16">
    <source>
        <dbReference type="ARBA" id="ARBA00023136"/>
    </source>
</evidence>
<keyword evidence="15 25" id="KW-0482">Metalloprotease</keyword>
<dbReference type="GO" id="GO:0070006">
    <property type="term" value="F:metalloaminopeptidase activity"/>
    <property type="evidence" value="ECO:0007669"/>
    <property type="project" value="TreeGrafter"/>
</dbReference>
<evidence type="ECO:0000313" key="26">
    <source>
        <dbReference type="Proteomes" id="UP000762676"/>
    </source>
</evidence>
<dbReference type="CDD" id="cd09601">
    <property type="entry name" value="M1_APN-Q_like"/>
    <property type="match status" value="1"/>
</dbReference>
<dbReference type="GO" id="GO:0016020">
    <property type="term" value="C:membrane"/>
    <property type="evidence" value="ECO:0007669"/>
    <property type="project" value="UniProtKB-SubCell"/>
</dbReference>
<evidence type="ECO:0000259" key="23">
    <source>
        <dbReference type="Pfam" id="PF01433"/>
    </source>
</evidence>
<keyword evidence="13" id="KW-0735">Signal-anchor</keyword>
<evidence type="ECO:0000256" key="11">
    <source>
        <dbReference type="ARBA" id="ARBA00022833"/>
    </source>
</evidence>
<dbReference type="Pfam" id="PF01433">
    <property type="entry name" value="Peptidase_M1"/>
    <property type="match status" value="1"/>
</dbReference>
<feature type="compositionally biased region" description="Gly residues" evidence="21">
    <location>
        <begin position="63"/>
        <end position="74"/>
    </location>
</feature>
<feature type="region of interest" description="Disordered" evidence="21">
    <location>
        <begin position="58"/>
        <end position="101"/>
    </location>
</feature>
<accession>A0AAV4H870</accession>
<dbReference type="PANTHER" id="PTHR11533:SF276">
    <property type="entry name" value="GLUTAMYL AMINOPEPTIDASE"/>
    <property type="match status" value="1"/>
</dbReference>
<dbReference type="EMBL" id="BMAT01012519">
    <property type="protein sequence ID" value="GFR93964.1"/>
    <property type="molecule type" value="Genomic_DNA"/>
</dbReference>
<keyword evidence="6" id="KW-0031">Aminopeptidase</keyword>
<protein>
    <recommendedName>
        <fullName evidence="5">glutamyl aminopeptidase</fullName>
        <ecNumber evidence="5">3.4.11.7</ecNumber>
    </recommendedName>
</protein>
<evidence type="ECO:0000256" key="12">
    <source>
        <dbReference type="ARBA" id="ARBA00022837"/>
    </source>
</evidence>
<reference evidence="25 26" key="1">
    <citation type="journal article" date="2021" name="Elife">
        <title>Chloroplast acquisition without the gene transfer in kleptoplastic sea slugs, Plakobranchus ocellatus.</title>
        <authorList>
            <person name="Maeda T."/>
            <person name="Takahashi S."/>
            <person name="Yoshida T."/>
            <person name="Shimamura S."/>
            <person name="Takaki Y."/>
            <person name="Nagai Y."/>
            <person name="Toyoda A."/>
            <person name="Suzuki Y."/>
            <person name="Arimoto A."/>
            <person name="Ishii H."/>
            <person name="Satoh N."/>
            <person name="Nishiyama T."/>
            <person name="Hasebe M."/>
            <person name="Maruyama T."/>
            <person name="Minagawa J."/>
            <person name="Obokata J."/>
            <person name="Shigenobu S."/>
        </authorList>
    </citation>
    <scope>NUCLEOTIDE SEQUENCE [LARGE SCALE GENOMIC DNA]</scope>
</reference>
<keyword evidence="16 22" id="KW-0472">Membrane</keyword>
<evidence type="ECO:0000256" key="20">
    <source>
        <dbReference type="PIRSR" id="PIRSR634016-4"/>
    </source>
</evidence>
<feature type="binding site" evidence="19">
    <location>
        <position position="413"/>
    </location>
    <ligand>
        <name>Zn(2+)</name>
        <dbReference type="ChEBI" id="CHEBI:29105"/>
        <note>catalytic</note>
    </ligand>
</feature>
<dbReference type="PANTHER" id="PTHR11533">
    <property type="entry name" value="PROTEASE M1 ZINC METALLOPROTEASE"/>
    <property type="match status" value="1"/>
</dbReference>
<feature type="compositionally biased region" description="Basic and acidic residues" evidence="21">
    <location>
        <begin position="92"/>
        <end position="101"/>
    </location>
</feature>
<feature type="site" description="Transition state stabilizer" evidence="20">
    <location>
        <position position="499"/>
    </location>
</feature>
<evidence type="ECO:0000256" key="10">
    <source>
        <dbReference type="ARBA" id="ARBA00022801"/>
    </source>
</evidence>
<comment type="catalytic activity">
    <reaction evidence="1">
        <text>Release of N-terminal glutamate (and to a lesser extent aspartate) from a peptide.</text>
        <dbReference type="EC" id="3.4.11.7"/>
    </reaction>
</comment>
<evidence type="ECO:0000256" key="15">
    <source>
        <dbReference type="ARBA" id="ARBA00023049"/>
    </source>
</evidence>
<evidence type="ECO:0000259" key="24">
    <source>
        <dbReference type="Pfam" id="PF17900"/>
    </source>
</evidence>
<dbReference type="SUPFAM" id="SSF63737">
    <property type="entry name" value="Leukotriene A4 hydrolase N-terminal domain"/>
    <property type="match status" value="1"/>
</dbReference>
<dbReference type="GO" id="GO:0005737">
    <property type="term" value="C:cytoplasm"/>
    <property type="evidence" value="ECO:0007669"/>
    <property type="project" value="TreeGrafter"/>
</dbReference>
<dbReference type="GO" id="GO:0005615">
    <property type="term" value="C:extracellular space"/>
    <property type="evidence" value="ECO:0007669"/>
    <property type="project" value="TreeGrafter"/>
</dbReference>
<name>A0AAV4H870_9GAST</name>
<feature type="domain" description="Aminopeptidase N-like N-terminal" evidence="24">
    <location>
        <begin position="114"/>
        <end position="306"/>
    </location>
</feature>
<dbReference type="InterPro" id="IPR027268">
    <property type="entry name" value="Peptidase_M4/M1_CTD_sf"/>
</dbReference>
<dbReference type="EC" id="3.4.11.7" evidence="5"/>
<organism evidence="25 26">
    <name type="scientific">Elysia marginata</name>
    <dbReference type="NCBI Taxonomy" id="1093978"/>
    <lineage>
        <taxon>Eukaryota</taxon>
        <taxon>Metazoa</taxon>
        <taxon>Spiralia</taxon>
        <taxon>Lophotrochozoa</taxon>
        <taxon>Mollusca</taxon>
        <taxon>Gastropoda</taxon>
        <taxon>Heterobranchia</taxon>
        <taxon>Euthyneura</taxon>
        <taxon>Panpulmonata</taxon>
        <taxon>Sacoglossa</taxon>
        <taxon>Placobranchoidea</taxon>
        <taxon>Plakobranchidae</taxon>
        <taxon>Elysia</taxon>
    </lineage>
</organism>
<proteinExistence type="inferred from homology"/>